<dbReference type="EMBL" id="JAKRVX010000006">
    <property type="protein sequence ID" value="MCL9817816.1"/>
    <property type="molecule type" value="Genomic_DNA"/>
</dbReference>
<reference evidence="2" key="1">
    <citation type="journal article" date="2022" name="Syst. Appl. Microbiol.">
        <title>Natronocalculus amylovorans gen. nov., sp. nov., and Natranaeroarchaeum aerophilus sp. nov., dominant culturable amylolytic natronoarchaea from hypersaline soda lakes in southwestern Siberia.</title>
        <authorList>
            <person name="Sorokin D.Y."/>
            <person name="Elcheninov A.G."/>
            <person name="Khizhniak T.V."/>
            <person name="Koenen M."/>
            <person name="Bale N.J."/>
            <person name="Damste J.S.S."/>
            <person name="Kublanov I.V."/>
        </authorList>
    </citation>
    <scope>NUCLEOTIDE SEQUENCE</scope>
    <source>
        <strain evidence="2">AArc-St2</strain>
    </source>
</reference>
<evidence type="ECO:0000313" key="2">
    <source>
        <dbReference type="EMBL" id="MCL9817816.1"/>
    </source>
</evidence>
<reference evidence="2" key="2">
    <citation type="submission" date="2022-02" db="EMBL/GenBank/DDBJ databases">
        <authorList>
            <person name="Elcheninov A.G."/>
            <person name="Sorokin D.Y."/>
            <person name="Kublanov I.V."/>
        </authorList>
    </citation>
    <scope>NUCLEOTIDE SEQUENCE</scope>
    <source>
        <strain evidence="2">AArc-St2</strain>
    </source>
</reference>
<evidence type="ECO:0000313" key="3">
    <source>
        <dbReference type="Proteomes" id="UP001203207"/>
    </source>
</evidence>
<comment type="caution">
    <text evidence="2">The sequence shown here is derived from an EMBL/GenBank/DDBJ whole genome shotgun (WGS) entry which is preliminary data.</text>
</comment>
<dbReference type="PROSITE" id="PS51318">
    <property type="entry name" value="TAT"/>
    <property type="match status" value="1"/>
</dbReference>
<evidence type="ECO:0000256" key="1">
    <source>
        <dbReference type="SAM" id="MobiDB-lite"/>
    </source>
</evidence>
<dbReference type="RefSeq" id="WP_250585192.1">
    <property type="nucleotide sequence ID" value="NZ_JAKRVX010000006.1"/>
</dbReference>
<feature type="compositionally biased region" description="Low complexity" evidence="1">
    <location>
        <begin position="296"/>
        <end position="310"/>
    </location>
</feature>
<name>A0AAE3FYU8_9EURY</name>
<gene>
    <name evidence="2" type="ORF">AArcSt2_12780</name>
</gene>
<dbReference type="Proteomes" id="UP001203207">
    <property type="component" value="Unassembled WGS sequence"/>
</dbReference>
<sequence length="355" mass="38155">MSKNPKKLLSRRELLGSTLVVGSIGALSGASTQAYLQSNTTVSGHMTVGGVTIETSCEDTDDDSCTAGPDGVELSLSGFSPGEMVSESFSVTATDNPLWLWVRACPPETSSLAGVLEATLEVDRACDGDGSIVETGTLQDVLVAISEGTLIEPCLDSDETVCITLTVTLPEDVADPDQYENTDETVTFDLRTQQCRHNDDPENPFADVEPCPEPLVCPECTLLGKLETPGNDRLEPNTTYEFDELESEFESGRYVIDVGTVENTTDDENGETVCASFEIRDTETDELLPICESIITGGPPEEGTENGQPNGERRNSISFEPPVFTTGLICTNERENQGGQLIQPAISNVEFFVCI</sequence>
<keyword evidence="3" id="KW-1185">Reference proteome</keyword>
<dbReference type="AlphaFoldDB" id="A0AAE3FYU8"/>
<protein>
    <recommendedName>
        <fullName evidence="4">SipW-cognate class signal peptide</fullName>
    </recommendedName>
</protein>
<accession>A0AAE3FYU8</accession>
<proteinExistence type="predicted"/>
<dbReference type="InterPro" id="IPR006311">
    <property type="entry name" value="TAT_signal"/>
</dbReference>
<organism evidence="2 3">
    <name type="scientific">Natronocalculus amylovorans</name>
    <dbReference type="NCBI Taxonomy" id="2917812"/>
    <lineage>
        <taxon>Archaea</taxon>
        <taxon>Methanobacteriati</taxon>
        <taxon>Methanobacteriota</taxon>
        <taxon>Stenosarchaea group</taxon>
        <taxon>Halobacteria</taxon>
        <taxon>Halobacteriales</taxon>
        <taxon>Haloferacaceae</taxon>
        <taxon>Natronocalculus</taxon>
    </lineage>
</organism>
<feature type="region of interest" description="Disordered" evidence="1">
    <location>
        <begin position="294"/>
        <end position="319"/>
    </location>
</feature>
<evidence type="ECO:0008006" key="4">
    <source>
        <dbReference type="Google" id="ProtNLM"/>
    </source>
</evidence>